<dbReference type="KEGG" id="clec:106667969"/>
<dbReference type="GO" id="GO:0005658">
    <property type="term" value="C:alpha DNA polymerase:primase complex"/>
    <property type="evidence" value="ECO:0007669"/>
    <property type="project" value="TreeGrafter"/>
</dbReference>
<dbReference type="Pfam" id="PF26466">
    <property type="entry name" value="DNA_primase_lrg_N"/>
    <property type="match status" value="1"/>
</dbReference>
<reference evidence="14" key="1">
    <citation type="submission" date="2022-01" db="UniProtKB">
        <authorList>
            <consortium name="EnsemblMetazoa"/>
        </authorList>
    </citation>
    <scope>IDENTIFICATION</scope>
</reference>
<keyword evidence="6 10" id="KW-0479">Metal-binding</keyword>
<dbReference type="EnsemblMetazoa" id="XM_014396315.2">
    <property type="protein sequence ID" value="XP_014251801.1"/>
    <property type="gene ID" value="LOC106667969"/>
</dbReference>
<feature type="binding site" evidence="11">
    <location>
        <position position="385"/>
    </location>
    <ligand>
        <name>[4Fe-4S] cluster</name>
        <dbReference type="ChEBI" id="CHEBI:49883"/>
    </ligand>
</feature>
<evidence type="ECO:0000256" key="5">
    <source>
        <dbReference type="ARBA" id="ARBA00022705"/>
    </source>
</evidence>
<evidence type="ECO:0000256" key="9">
    <source>
        <dbReference type="ARBA" id="ARBA00023125"/>
    </source>
</evidence>
<evidence type="ECO:0000313" key="14">
    <source>
        <dbReference type="EnsemblMetazoa" id="XP_014251801.1"/>
    </source>
</evidence>
<keyword evidence="5 10" id="KW-0235">DNA replication</keyword>
<proteinExistence type="inferred from homology"/>
<feature type="region of interest" description="Disordered" evidence="12">
    <location>
        <begin position="463"/>
        <end position="484"/>
    </location>
</feature>
<feature type="binding site" evidence="11">
    <location>
        <position position="369"/>
    </location>
    <ligand>
        <name>[4Fe-4S] cluster</name>
        <dbReference type="ChEBI" id="CHEBI:49883"/>
    </ligand>
</feature>
<dbReference type="GO" id="GO:0006270">
    <property type="term" value="P:DNA replication initiation"/>
    <property type="evidence" value="ECO:0007669"/>
    <property type="project" value="TreeGrafter"/>
</dbReference>
<dbReference type="AlphaFoldDB" id="A0A8I6RSW6"/>
<dbReference type="Pfam" id="PF04104">
    <property type="entry name" value="DNA_primase_lrg"/>
    <property type="match status" value="1"/>
</dbReference>
<dbReference type="InterPro" id="IPR016558">
    <property type="entry name" value="DNA_primase_lsu_euk"/>
</dbReference>
<dbReference type="PANTHER" id="PTHR10537:SF3">
    <property type="entry name" value="DNA PRIMASE LARGE SUBUNIT"/>
    <property type="match status" value="1"/>
</dbReference>
<evidence type="ECO:0000256" key="11">
    <source>
        <dbReference type="PIRSR" id="PIRSR009449-1"/>
    </source>
</evidence>
<evidence type="ECO:0000256" key="8">
    <source>
        <dbReference type="ARBA" id="ARBA00023014"/>
    </source>
</evidence>
<keyword evidence="3 10" id="KW-0004">4Fe-4S</keyword>
<evidence type="ECO:0000256" key="1">
    <source>
        <dbReference type="ARBA" id="ARBA00010564"/>
    </source>
</evidence>
<keyword evidence="15" id="KW-1185">Reference proteome</keyword>
<feature type="domain" description="DNA primase large subunit C-terminal" evidence="13">
    <location>
        <begin position="281"/>
        <end position="447"/>
    </location>
</feature>
<keyword evidence="7 10" id="KW-0408">Iron</keyword>
<evidence type="ECO:0000256" key="6">
    <source>
        <dbReference type="ARBA" id="ARBA00022723"/>
    </source>
</evidence>
<keyword evidence="8 10" id="KW-0411">Iron-sulfur</keyword>
<protein>
    <recommendedName>
        <fullName evidence="2 10">DNA primase large subunit</fullName>
    </recommendedName>
</protein>
<dbReference type="PANTHER" id="PTHR10537">
    <property type="entry name" value="DNA PRIMASE LARGE SUBUNIT"/>
    <property type="match status" value="1"/>
</dbReference>
<dbReference type="InterPro" id="IPR007238">
    <property type="entry name" value="DNA_primase_lsu_euk/arc"/>
</dbReference>
<keyword evidence="9 10" id="KW-0238">DNA-binding</keyword>
<dbReference type="GO" id="GO:0003677">
    <property type="term" value="F:DNA binding"/>
    <property type="evidence" value="ECO:0007669"/>
    <property type="project" value="UniProtKB-UniRule"/>
</dbReference>
<evidence type="ECO:0000256" key="2">
    <source>
        <dbReference type="ARBA" id="ARBA00019038"/>
    </source>
</evidence>
<evidence type="ECO:0000256" key="4">
    <source>
        <dbReference type="ARBA" id="ARBA00022515"/>
    </source>
</evidence>
<dbReference type="GO" id="GO:0006269">
    <property type="term" value="P:DNA replication, synthesis of primer"/>
    <property type="evidence" value="ECO:0007669"/>
    <property type="project" value="UniProtKB-KW"/>
</dbReference>
<evidence type="ECO:0000256" key="3">
    <source>
        <dbReference type="ARBA" id="ARBA00022485"/>
    </source>
</evidence>
<dbReference type="GO" id="GO:0046872">
    <property type="term" value="F:metal ion binding"/>
    <property type="evidence" value="ECO:0007669"/>
    <property type="project" value="UniProtKB-UniRule"/>
</dbReference>
<sequence>MDFRRVVSRKSIIKPVDKEISELYPHDLSLYELPPIFEVTFAELEQSAAERLAVLQTIDEVSSRGLKGDEWRKAITDDLKKQGLRAFCKLITSTSLGSAEADFSQRRRDHISHFILRLAYCETEDKRRWFISKEVDLFKLRWMHLNSNSRNEFLKINNLNYEMVEEEEKKELVKLSDGMVTFSIDYFKVNFIFVSDLVRMRKVFLSKGIAYITHEDIISVVTSSFRSNLAQSLAYASRRIHNLCEDSRIQGIIKGAGKTEREVNYSVFEKKEKIQIGNLDALSKISFPLCMQRLHERIRTEHHLKHYARRQYILFLKGIGVTMDDVHKFWRTEFTKKMDAEKFEKSYAYFIRHSYGKEGKRANYSPLNCMQIINGSVSSGEFHGCPFKHLEPTALKKIVEKNGINFMGVEEIVNLAKKGHYQLACSSYFKHAHNSEEIVVNHPNYYFDESQMVLGNKIIKKEDKGSKQPVQPKGSSQNTNVQNQSVDVWEEMDIDFSTVVT</sequence>
<dbReference type="GeneID" id="106667969"/>
<evidence type="ECO:0000256" key="10">
    <source>
        <dbReference type="PIRNR" id="PIRNR009449"/>
    </source>
</evidence>
<evidence type="ECO:0000256" key="12">
    <source>
        <dbReference type="SAM" id="MobiDB-lite"/>
    </source>
</evidence>
<dbReference type="InterPro" id="IPR058560">
    <property type="entry name" value="DNA_primase_C"/>
</dbReference>
<comment type="function">
    <text evidence="10">DNA primase is the polymerase that synthesizes small RNA primers for the Okazaki fragments made during discontinuous DNA replication.</text>
</comment>
<comment type="cofactor">
    <cofactor evidence="10">
        <name>[4Fe-4S] cluster</name>
        <dbReference type="ChEBI" id="CHEBI:49883"/>
    </cofactor>
    <text evidence="10">Binds 1 [4Fe-4S] cluster.</text>
</comment>
<dbReference type="Proteomes" id="UP000494040">
    <property type="component" value="Unassembled WGS sequence"/>
</dbReference>
<organism evidence="14 15">
    <name type="scientific">Cimex lectularius</name>
    <name type="common">Bed bug</name>
    <name type="synonym">Acanthia lectularia</name>
    <dbReference type="NCBI Taxonomy" id="79782"/>
    <lineage>
        <taxon>Eukaryota</taxon>
        <taxon>Metazoa</taxon>
        <taxon>Ecdysozoa</taxon>
        <taxon>Arthropoda</taxon>
        <taxon>Hexapoda</taxon>
        <taxon>Insecta</taxon>
        <taxon>Pterygota</taxon>
        <taxon>Neoptera</taxon>
        <taxon>Paraneoptera</taxon>
        <taxon>Hemiptera</taxon>
        <taxon>Heteroptera</taxon>
        <taxon>Panheteroptera</taxon>
        <taxon>Cimicomorpha</taxon>
        <taxon>Cimicidae</taxon>
        <taxon>Cimex</taxon>
    </lineage>
</organism>
<dbReference type="RefSeq" id="XP_014251801.1">
    <property type="nucleotide sequence ID" value="XM_014396315.2"/>
</dbReference>
<dbReference type="Gene3D" id="1.20.930.80">
    <property type="match status" value="1"/>
</dbReference>
<dbReference type="OrthoDB" id="421393at2759"/>
<feature type="compositionally biased region" description="Polar residues" evidence="12">
    <location>
        <begin position="473"/>
        <end position="484"/>
    </location>
</feature>
<name>A0A8I6RSW6_CIMLE</name>
<feature type="binding site" evidence="11">
    <location>
        <position position="425"/>
    </location>
    <ligand>
        <name>[4Fe-4S] cluster</name>
        <dbReference type="ChEBI" id="CHEBI:49883"/>
    </ligand>
</feature>
<comment type="similarity">
    <text evidence="1 10">Belongs to the eukaryotic-type primase large subunit family.</text>
</comment>
<dbReference type="PIRSF" id="PIRSF009449">
    <property type="entry name" value="DNA_primase_large_subunit"/>
    <property type="match status" value="1"/>
</dbReference>
<evidence type="ECO:0000313" key="15">
    <source>
        <dbReference type="Proteomes" id="UP000494040"/>
    </source>
</evidence>
<dbReference type="OMA" id="RINYKPW"/>
<keyword evidence="4 10" id="KW-0639">Primosome</keyword>
<evidence type="ECO:0000259" key="13">
    <source>
        <dbReference type="Pfam" id="PF04104"/>
    </source>
</evidence>
<evidence type="ECO:0000256" key="7">
    <source>
        <dbReference type="ARBA" id="ARBA00023004"/>
    </source>
</evidence>
<dbReference type="CDD" id="cd07322">
    <property type="entry name" value="PriL_PriS_Eukaryotic"/>
    <property type="match status" value="1"/>
</dbReference>
<dbReference type="GO" id="GO:0051539">
    <property type="term" value="F:4 iron, 4 sulfur cluster binding"/>
    <property type="evidence" value="ECO:0007669"/>
    <property type="project" value="UniProtKB-UniRule"/>
</dbReference>
<accession>A0A8I6RSW6</accession>
<feature type="binding site" evidence="11">
    <location>
        <position position="290"/>
    </location>
    <ligand>
        <name>[4Fe-4S] cluster</name>
        <dbReference type="ChEBI" id="CHEBI:49883"/>
    </ligand>
</feature>